<proteinExistence type="predicted"/>
<dbReference type="RefSeq" id="WP_367167317.1">
    <property type="nucleotide sequence ID" value="NZ_JBFKZN010000004.1"/>
</dbReference>
<evidence type="ECO:0000313" key="2">
    <source>
        <dbReference type="Proteomes" id="UP001554567"/>
    </source>
</evidence>
<evidence type="ECO:0000313" key="1">
    <source>
        <dbReference type="EMBL" id="MEW5289402.1"/>
    </source>
</evidence>
<gene>
    <name evidence="1" type="ORF">ABW286_09445</name>
</gene>
<dbReference type="Gene3D" id="3.90.1720.80">
    <property type="match status" value="1"/>
</dbReference>
<dbReference type="Proteomes" id="UP001554567">
    <property type="component" value="Unassembled WGS sequence"/>
</dbReference>
<sequence length="172" mass="19959">MALSFESLWNAHPEIKGDANPCRLSNGLKAFDDQCAIRLGTALARCGCDVTRLRAAFCWHHPKKEGHVLRAEELALALRMNPFDGMAPVVKVTVKNFKYILRGSRGIIFFKDYWRRPGKSFGNRSGDHIDLWNGKRLTQKSTWFRIQWGMHWEGWASNYFDAVEVWFWKIRG</sequence>
<dbReference type="Pfam" id="PF14113">
    <property type="entry name" value="Tae4"/>
    <property type="match status" value="1"/>
</dbReference>
<dbReference type="InterPro" id="IPR025562">
    <property type="entry name" value="Tae4"/>
</dbReference>
<accession>A0ABV3N0Q5</accession>
<protein>
    <submittedName>
        <fullName evidence="1">T6SS effector amidase Tae4 family protein</fullName>
    </submittedName>
</protein>
<organism evidence="1 2">
    <name type="scientific">Erwinia papayae</name>
    <dbReference type="NCBI Taxonomy" id="206499"/>
    <lineage>
        <taxon>Bacteria</taxon>
        <taxon>Pseudomonadati</taxon>
        <taxon>Pseudomonadota</taxon>
        <taxon>Gammaproteobacteria</taxon>
        <taxon>Enterobacterales</taxon>
        <taxon>Erwiniaceae</taxon>
        <taxon>Erwinia</taxon>
    </lineage>
</organism>
<name>A0ABV3N0Q5_9GAMM</name>
<dbReference type="EMBL" id="JBFKZN010000004">
    <property type="protein sequence ID" value="MEW5289402.1"/>
    <property type="molecule type" value="Genomic_DNA"/>
</dbReference>
<comment type="caution">
    <text evidence="1">The sequence shown here is derived from an EMBL/GenBank/DDBJ whole genome shotgun (WGS) entry which is preliminary data.</text>
</comment>
<reference evidence="1 2" key="1">
    <citation type="submission" date="2024-07" db="EMBL/GenBank/DDBJ databases">
        <authorList>
            <person name="Dulla G.F.J."/>
            <person name="Delorm J.G."/>
        </authorList>
    </citation>
    <scope>NUCLEOTIDE SEQUENCE [LARGE SCALE GENOMIC DNA]</scope>
    <source>
        <strain evidence="1 2">JGD 233</strain>
    </source>
</reference>
<keyword evidence="2" id="KW-1185">Reference proteome</keyword>